<evidence type="ECO:0000256" key="2">
    <source>
        <dbReference type="ARBA" id="ARBA00023125"/>
    </source>
</evidence>
<comment type="subcellular location">
    <subcellularLocation>
        <location evidence="1 5 6">Nucleus</location>
    </subcellularLocation>
</comment>
<name>A0A8X6L7L4_TRICU</name>
<reference evidence="9" key="1">
    <citation type="submission" date="2020-07" db="EMBL/GenBank/DDBJ databases">
        <title>Multicomponent nature underlies the extraordinary mechanical properties of spider dragline silk.</title>
        <authorList>
            <person name="Kono N."/>
            <person name="Nakamura H."/>
            <person name="Mori M."/>
            <person name="Yoshida Y."/>
            <person name="Ohtoshi R."/>
            <person name="Malay A.D."/>
            <person name="Moran D.A.P."/>
            <person name="Tomita M."/>
            <person name="Numata K."/>
            <person name="Arakawa K."/>
        </authorList>
    </citation>
    <scope>NUCLEOTIDE SEQUENCE</scope>
</reference>
<evidence type="ECO:0000256" key="3">
    <source>
        <dbReference type="ARBA" id="ARBA00023155"/>
    </source>
</evidence>
<dbReference type="Gene3D" id="1.10.10.60">
    <property type="entry name" value="Homeodomain-like"/>
    <property type="match status" value="1"/>
</dbReference>
<dbReference type="InterPro" id="IPR001356">
    <property type="entry name" value="HD"/>
</dbReference>
<dbReference type="Pfam" id="PF00046">
    <property type="entry name" value="Homeodomain"/>
    <property type="match status" value="1"/>
</dbReference>
<sequence length="370" mass="41635">MRCEQDRIALKSLCLVYRKRPAPWCPASMPVIRQRLTWVLPSEGGPRFNNVFVRATSEAFVNCDGRRVRSQGRINDDSDCDSQPGIPLKRKSRRSRTTFSAEQLEALELAFERTQYPDIYTREELAQRTNLTEARVQVWFSNRRARWRKQVGGNQQFSAAPTVPVGYAANPHCYENAANTLQDTLNIQFYRPAQTTNMTNGPGFSHQPHNAYPQLPVDPNINSSQMFPSLGNSTAPISSSIHANGEYHPHNPHNIPSTSEMPWSNPNLPPRPIGNMPDSTSAPPQYHSGFPTTTPENFGMFSNGESYMQSTFNNLQPNTFMPLDLKSTFSYGSQFPVNSNTVCKEFDTSCNVLANLRQKSREHTAALGLF</sequence>
<evidence type="ECO:0000256" key="7">
    <source>
        <dbReference type="SAM" id="MobiDB-lite"/>
    </source>
</evidence>
<dbReference type="PANTHER" id="PTHR24329:SF543">
    <property type="entry name" value="FI01017P-RELATED"/>
    <property type="match status" value="1"/>
</dbReference>
<dbReference type="InterPro" id="IPR050649">
    <property type="entry name" value="Paired_Homeobox_TFs"/>
</dbReference>
<dbReference type="Proteomes" id="UP000887116">
    <property type="component" value="Unassembled WGS sequence"/>
</dbReference>
<feature type="DNA-binding region" description="Homeobox" evidence="5">
    <location>
        <begin position="92"/>
        <end position="151"/>
    </location>
</feature>
<dbReference type="PANTHER" id="PTHR24329">
    <property type="entry name" value="HOMEOBOX PROTEIN ARISTALESS"/>
    <property type="match status" value="1"/>
</dbReference>
<dbReference type="PROSITE" id="PS50071">
    <property type="entry name" value="HOMEOBOX_2"/>
    <property type="match status" value="1"/>
</dbReference>
<keyword evidence="4 5" id="KW-0539">Nucleus</keyword>
<dbReference type="EMBL" id="BMAO01004757">
    <property type="protein sequence ID" value="GFQ96753.1"/>
    <property type="molecule type" value="Genomic_DNA"/>
</dbReference>
<dbReference type="AlphaFoldDB" id="A0A8X6L7L4"/>
<evidence type="ECO:0000256" key="1">
    <source>
        <dbReference type="ARBA" id="ARBA00004123"/>
    </source>
</evidence>
<evidence type="ECO:0000256" key="4">
    <source>
        <dbReference type="ARBA" id="ARBA00023242"/>
    </source>
</evidence>
<organism evidence="9 10">
    <name type="scientific">Trichonephila clavata</name>
    <name type="common">Joro spider</name>
    <name type="synonym">Nephila clavata</name>
    <dbReference type="NCBI Taxonomy" id="2740835"/>
    <lineage>
        <taxon>Eukaryota</taxon>
        <taxon>Metazoa</taxon>
        <taxon>Ecdysozoa</taxon>
        <taxon>Arthropoda</taxon>
        <taxon>Chelicerata</taxon>
        <taxon>Arachnida</taxon>
        <taxon>Araneae</taxon>
        <taxon>Araneomorphae</taxon>
        <taxon>Entelegynae</taxon>
        <taxon>Araneoidea</taxon>
        <taxon>Nephilidae</taxon>
        <taxon>Trichonephila</taxon>
    </lineage>
</organism>
<gene>
    <name evidence="9" type="primary">PAX3</name>
    <name evidence="9" type="ORF">TNCT_293231</name>
</gene>
<dbReference type="SUPFAM" id="SSF46689">
    <property type="entry name" value="Homeodomain-like"/>
    <property type="match status" value="1"/>
</dbReference>
<evidence type="ECO:0000259" key="8">
    <source>
        <dbReference type="PROSITE" id="PS50071"/>
    </source>
</evidence>
<evidence type="ECO:0000313" key="10">
    <source>
        <dbReference type="Proteomes" id="UP000887116"/>
    </source>
</evidence>
<feature type="region of interest" description="Disordered" evidence="7">
    <location>
        <begin position="72"/>
        <end position="94"/>
    </location>
</feature>
<keyword evidence="3 5" id="KW-0371">Homeobox</keyword>
<dbReference type="InterPro" id="IPR017970">
    <property type="entry name" value="Homeobox_CS"/>
</dbReference>
<protein>
    <submittedName>
        <fullName evidence="9">Paired box protein Pax-3</fullName>
    </submittedName>
</protein>
<feature type="domain" description="Homeobox" evidence="8">
    <location>
        <begin position="90"/>
        <end position="150"/>
    </location>
</feature>
<dbReference type="FunFam" id="1.10.10.60:FF:000679">
    <property type="entry name" value="Homeobox protein aristaless"/>
    <property type="match status" value="1"/>
</dbReference>
<dbReference type="GO" id="GO:0000981">
    <property type="term" value="F:DNA-binding transcription factor activity, RNA polymerase II-specific"/>
    <property type="evidence" value="ECO:0007669"/>
    <property type="project" value="InterPro"/>
</dbReference>
<keyword evidence="2 5" id="KW-0238">DNA-binding</keyword>
<accession>A0A8X6L7L4</accession>
<dbReference type="InterPro" id="IPR009057">
    <property type="entry name" value="Homeodomain-like_sf"/>
</dbReference>
<comment type="caution">
    <text evidence="9">The sequence shown here is derived from an EMBL/GenBank/DDBJ whole genome shotgun (WGS) entry which is preliminary data.</text>
</comment>
<dbReference type="SMART" id="SM00389">
    <property type="entry name" value="HOX"/>
    <property type="match status" value="1"/>
</dbReference>
<keyword evidence="10" id="KW-1185">Reference proteome</keyword>
<dbReference type="GO" id="GO:0005634">
    <property type="term" value="C:nucleus"/>
    <property type="evidence" value="ECO:0007669"/>
    <property type="project" value="UniProtKB-SubCell"/>
</dbReference>
<dbReference type="OrthoDB" id="3225452at2759"/>
<evidence type="ECO:0000256" key="5">
    <source>
        <dbReference type="PROSITE-ProRule" id="PRU00108"/>
    </source>
</evidence>
<proteinExistence type="predicted"/>
<dbReference type="CDD" id="cd00086">
    <property type="entry name" value="homeodomain"/>
    <property type="match status" value="1"/>
</dbReference>
<evidence type="ECO:0000256" key="6">
    <source>
        <dbReference type="RuleBase" id="RU000682"/>
    </source>
</evidence>
<dbReference type="GO" id="GO:0000977">
    <property type="term" value="F:RNA polymerase II transcription regulatory region sequence-specific DNA binding"/>
    <property type="evidence" value="ECO:0007669"/>
    <property type="project" value="TreeGrafter"/>
</dbReference>
<dbReference type="PROSITE" id="PS00027">
    <property type="entry name" value="HOMEOBOX_1"/>
    <property type="match status" value="1"/>
</dbReference>
<evidence type="ECO:0000313" key="9">
    <source>
        <dbReference type="EMBL" id="GFQ96753.1"/>
    </source>
</evidence>